<dbReference type="PANTHER" id="PTHR25465">
    <property type="entry name" value="B-BOX DOMAIN CONTAINING"/>
    <property type="match status" value="1"/>
</dbReference>
<dbReference type="Proteomes" id="UP000250572">
    <property type="component" value="Unassembled WGS sequence"/>
</dbReference>
<feature type="non-terminal residue" evidence="5">
    <location>
        <position position="392"/>
    </location>
</feature>
<dbReference type="SUPFAM" id="SSF49899">
    <property type="entry name" value="Concanavalin A-like lectins/glucanases"/>
    <property type="match status" value="1"/>
</dbReference>
<keyword evidence="1" id="KW-0479">Metal-binding</keyword>
<dbReference type="EMBL" id="NHOQ01001925">
    <property type="protein sequence ID" value="PWA21058.1"/>
    <property type="molecule type" value="Genomic_DNA"/>
</dbReference>
<dbReference type="InterPro" id="IPR013320">
    <property type="entry name" value="ConA-like_dom_sf"/>
</dbReference>
<feature type="domain" description="B30.2/SPRY" evidence="4">
    <location>
        <begin position="178"/>
        <end position="367"/>
    </location>
</feature>
<dbReference type="InterPro" id="IPR043136">
    <property type="entry name" value="B30.2/SPRY_sf"/>
</dbReference>
<name>A0A315VCC0_GAMAF</name>
<proteinExistence type="predicted"/>
<keyword evidence="2" id="KW-0863">Zinc-finger</keyword>
<evidence type="ECO:0000259" key="4">
    <source>
        <dbReference type="PROSITE" id="PS50188"/>
    </source>
</evidence>
<evidence type="ECO:0000313" key="5">
    <source>
        <dbReference type="EMBL" id="PWA21058.1"/>
    </source>
</evidence>
<keyword evidence="3" id="KW-0862">Zinc</keyword>
<evidence type="ECO:0000313" key="6">
    <source>
        <dbReference type="Proteomes" id="UP000250572"/>
    </source>
</evidence>
<dbReference type="InterPro" id="IPR051051">
    <property type="entry name" value="E3_ubiq-ligase_TRIM/RNF"/>
</dbReference>
<gene>
    <name evidence="5" type="ORF">CCH79_00018819</name>
</gene>
<organism evidence="5 6">
    <name type="scientific">Gambusia affinis</name>
    <name type="common">Western mosquitofish</name>
    <name type="synonym">Heterandria affinis</name>
    <dbReference type="NCBI Taxonomy" id="33528"/>
    <lineage>
        <taxon>Eukaryota</taxon>
        <taxon>Metazoa</taxon>
        <taxon>Chordata</taxon>
        <taxon>Craniata</taxon>
        <taxon>Vertebrata</taxon>
        <taxon>Euteleostomi</taxon>
        <taxon>Actinopterygii</taxon>
        <taxon>Neopterygii</taxon>
        <taxon>Teleostei</taxon>
        <taxon>Neoteleostei</taxon>
        <taxon>Acanthomorphata</taxon>
        <taxon>Ovalentaria</taxon>
        <taxon>Atherinomorphae</taxon>
        <taxon>Cyprinodontiformes</taxon>
        <taxon>Poeciliidae</taxon>
        <taxon>Poeciliinae</taxon>
        <taxon>Gambusia</taxon>
    </lineage>
</organism>
<protein>
    <recommendedName>
        <fullName evidence="4">B30.2/SPRY domain-containing protein</fullName>
    </recommendedName>
</protein>
<dbReference type="InterPro" id="IPR001870">
    <property type="entry name" value="B30.2/SPRY"/>
</dbReference>
<dbReference type="GO" id="GO:0008270">
    <property type="term" value="F:zinc ion binding"/>
    <property type="evidence" value="ECO:0007669"/>
    <property type="project" value="UniProtKB-KW"/>
</dbReference>
<dbReference type="PROSITE" id="PS50188">
    <property type="entry name" value="B302_SPRY"/>
    <property type="match status" value="1"/>
</dbReference>
<dbReference type="AlphaFoldDB" id="A0A315VCC0"/>
<dbReference type="PANTHER" id="PTHR25465:SF5">
    <property type="entry name" value="E3 UBIQUITIN_ISG15 LIGASE TRIM25-RELATED"/>
    <property type="match status" value="1"/>
</dbReference>
<dbReference type="Gene3D" id="2.60.120.920">
    <property type="match status" value="1"/>
</dbReference>
<accession>A0A315VCC0</accession>
<comment type="caution">
    <text evidence="5">The sequence shown here is derived from an EMBL/GenBank/DDBJ whole genome shotgun (WGS) entry which is preliminary data.</text>
</comment>
<evidence type="ECO:0000256" key="2">
    <source>
        <dbReference type="ARBA" id="ARBA00022771"/>
    </source>
</evidence>
<keyword evidence="6" id="KW-1185">Reference proteome</keyword>
<sequence length="392" mass="43367">MRPHSAGKDQLTFSQPLQRLLSVLQPQVVQADDSLLPPGGGWLLCGNVRAGRSSGTWPEALAPDADSCCRRAAAPAVAASFARLERYFPKVHSSVVEGGWVDVLRVRIKRHHVPHGRIKHQLVEKGVIGSDESFNVVLRNHHVHFQNVRVFGKPEQLAGLSEADSMQGGQVITASEDAHMAKLLLGENVPQGATAAQVLLIYLYSVAVLVHFENDLQSIRREHKVGQPLFLPPNANRTGLTGCCYWEVEWRGYICISVSYGGISRKGDVHDCVFGLNTQIWRLECSDVSYAFCHNNRKGPISSSSSVSNRVAVHVHCPAGILSFYRVSDSLFHLHSFNTIFTETLHPGFKIWFCGCNSTHNISHFPAREDDVNASYDVSGFQLPSHFRFLSP</sequence>
<evidence type="ECO:0000256" key="3">
    <source>
        <dbReference type="ARBA" id="ARBA00022833"/>
    </source>
</evidence>
<reference evidence="5 6" key="1">
    <citation type="journal article" date="2018" name="G3 (Bethesda)">
        <title>A High-Quality Reference Genome for the Invasive Mosquitofish Gambusia affinis Using a Chicago Library.</title>
        <authorList>
            <person name="Hoffberg S.L."/>
            <person name="Troendle N.J."/>
            <person name="Glenn T.C."/>
            <person name="Mahmud O."/>
            <person name="Louha S."/>
            <person name="Chalopin D."/>
            <person name="Bennetzen J.L."/>
            <person name="Mauricio R."/>
        </authorList>
    </citation>
    <scope>NUCLEOTIDE SEQUENCE [LARGE SCALE GENOMIC DNA]</scope>
    <source>
        <strain evidence="5">NE01/NJP1002.9</strain>
        <tissue evidence="5">Muscle</tissue>
    </source>
</reference>
<evidence type="ECO:0000256" key="1">
    <source>
        <dbReference type="ARBA" id="ARBA00022723"/>
    </source>
</evidence>